<evidence type="ECO:0000313" key="1">
    <source>
        <dbReference type="EMBL" id="KAK9842373.1"/>
    </source>
</evidence>
<sequence length="73" mass="8290">MPNDARLQAVNSLPLISTPQASAAIHLKRPRRSCCTDRLRREPTLMMSLGAFLLFLPRHRRAGLLDMYMPSID</sequence>
<accession>A0AAW1SAA0</accession>
<dbReference type="Proteomes" id="UP001485043">
    <property type="component" value="Unassembled WGS sequence"/>
</dbReference>
<evidence type="ECO:0000313" key="2">
    <source>
        <dbReference type="Proteomes" id="UP001485043"/>
    </source>
</evidence>
<proteinExistence type="predicted"/>
<dbReference type="AlphaFoldDB" id="A0AAW1SAA0"/>
<comment type="caution">
    <text evidence="1">The sequence shown here is derived from an EMBL/GenBank/DDBJ whole genome shotgun (WGS) entry which is preliminary data.</text>
</comment>
<gene>
    <name evidence="1" type="ORF">WJX84_009119</name>
</gene>
<protein>
    <submittedName>
        <fullName evidence="1">Uncharacterized protein</fullName>
    </submittedName>
</protein>
<organism evidence="1 2">
    <name type="scientific">Apatococcus fuscideae</name>
    <dbReference type="NCBI Taxonomy" id="2026836"/>
    <lineage>
        <taxon>Eukaryota</taxon>
        <taxon>Viridiplantae</taxon>
        <taxon>Chlorophyta</taxon>
        <taxon>core chlorophytes</taxon>
        <taxon>Trebouxiophyceae</taxon>
        <taxon>Chlorellales</taxon>
        <taxon>Chlorellaceae</taxon>
        <taxon>Apatococcus</taxon>
    </lineage>
</organism>
<reference evidence="1 2" key="1">
    <citation type="journal article" date="2024" name="Nat. Commun.">
        <title>Phylogenomics reveals the evolutionary origins of lichenization in chlorophyte algae.</title>
        <authorList>
            <person name="Puginier C."/>
            <person name="Libourel C."/>
            <person name="Otte J."/>
            <person name="Skaloud P."/>
            <person name="Haon M."/>
            <person name="Grisel S."/>
            <person name="Petersen M."/>
            <person name="Berrin J.G."/>
            <person name="Delaux P.M."/>
            <person name="Dal Grande F."/>
            <person name="Keller J."/>
        </authorList>
    </citation>
    <scope>NUCLEOTIDE SEQUENCE [LARGE SCALE GENOMIC DNA]</scope>
    <source>
        <strain evidence="1 2">SAG 2523</strain>
    </source>
</reference>
<name>A0AAW1SAA0_9CHLO</name>
<keyword evidence="2" id="KW-1185">Reference proteome</keyword>
<dbReference type="EMBL" id="JALJOV010001722">
    <property type="protein sequence ID" value="KAK9842373.1"/>
    <property type="molecule type" value="Genomic_DNA"/>
</dbReference>